<dbReference type="GO" id="GO:0003723">
    <property type="term" value="F:RNA binding"/>
    <property type="evidence" value="ECO:0000318"/>
    <property type="project" value="GO_Central"/>
</dbReference>
<dbReference type="InterPro" id="IPR001247">
    <property type="entry name" value="ExoRNase_PH_dom1"/>
</dbReference>
<dbReference type="GO" id="GO:0071051">
    <property type="term" value="P:poly(A)-dependent snoRNA 3'-end processing"/>
    <property type="evidence" value="ECO:0000318"/>
    <property type="project" value="GO_Central"/>
</dbReference>
<dbReference type="InterPro" id="IPR020568">
    <property type="entry name" value="Ribosomal_Su5_D2-typ_SF"/>
</dbReference>
<comment type="function">
    <text evidence="8">Non-catalytic component of the RNA exosome complex which has 3'-&gt;5' exoribonuclease activity and participates in a multitude of cellular RNA processing and degradation events.</text>
</comment>
<dbReference type="InterPro" id="IPR036345">
    <property type="entry name" value="ExoRNase_PH_dom2_sf"/>
</dbReference>
<dbReference type="FunFam" id="3.30.230.70:FF:000004">
    <property type="entry name" value="Exosome complex component Rrp41"/>
    <property type="match status" value="1"/>
</dbReference>
<keyword evidence="5" id="KW-0963">Cytoplasm</keyword>
<dbReference type="GO" id="GO:0005730">
    <property type="term" value="C:nucleolus"/>
    <property type="evidence" value="ECO:0000318"/>
    <property type="project" value="GO_Central"/>
</dbReference>
<dbReference type="InterPro" id="IPR015847">
    <property type="entry name" value="ExoRNase_PH_dom2"/>
</dbReference>
<evidence type="ECO:0000256" key="8">
    <source>
        <dbReference type="ARBA" id="ARBA00058393"/>
    </source>
</evidence>
<dbReference type="OrthoDB" id="27298at2759"/>
<protein>
    <recommendedName>
        <fullName evidence="10">Putative exosome complex component RRP41</fullName>
    </recommendedName>
</protein>
<evidence type="ECO:0000256" key="6">
    <source>
        <dbReference type="ARBA" id="ARBA00022552"/>
    </source>
</evidence>
<dbReference type="Proteomes" id="UP000005239">
    <property type="component" value="Unassembled WGS sequence"/>
</dbReference>
<dbReference type="GO" id="GO:0000176">
    <property type="term" value="C:nuclear exosome (RNase complex)"/>
    <property type="evidence" value="ECO:0000318"/>
    <property type="project" value="GO_Central"/>
</dbReference>
<evidence type="ECO:0000256" key="3">
    <source>
        <dbReference type="ARBA" id="ARBA00004642"/>
    </source>
</evidence>
<dbReference type="EnsemblMetazoa" id="PPA17737.1">
    <property type="protein sequence ID" value="PPA17737.1"/>
    <property type="gene ID" value="WBGene00107291"/>
</dbReference>
<evidence type="ECO:0000256" key="5">
    <source>
        <dbReference type="ARBA" id="ARBA00022490"/>
    </source>
</evidence>
<dbReference type="Pfam" id="PF03725">
    <property type="entry name" value="RNase_PH_C"/>
    <property type="match status" value="1"/>
</dbReference>
<sequence length="239" mass="25962">MNVLSEHGFRADGRRPEQIRNISCKLSVCPEADGSAYIEQGNTRIMCAVYGPHEATNRAKASEEGCSVSVQLSTAVFATLERKNRRRGDRKTTALARMLEKAFESVIVTSLFPRAQIDICCEIIQEDGSRLSSCINACSLALADAGIPMRGVVTCVTCSSVDGRPVVDISAREEMDTIPRLTLATLSGHDEVVLVEMENRVHMDHLSALMAASHAASSSIHQCLHAALQQHLSQTRAIL</sequence>
<organism evidence="11 12">
    <name type="scientific">Pristionchus pacificus</name>
    <name type="common">Parasitic nematode worm</name>
    <dbReference type="NCBI Taxonomy" id="54126"/>
    <lineage>
        <taxon>Eukaryota</taxon>
        <taxon>Metazoa</taxon>
        <taxon>Ecdysozoa</taxon>
        <taxon>Nematoda</taxon>
        <taxon>Chromadorea</taxon>
        <taxon>Rhabditida</taxon>
        <taxon>Rhabditina</taxon>
        <taxon>Diplogasteromorpha</taxon>
        <taxon>Diplogasteroidea</taxon>
        <taxon>Neodiplogasteridae</taxon>
        <taxon>Pristionchus</taxon>
    </lineage>
</organism>
<evidence type="ECO:0000256" key="4">
    <source>
        <dbReference type="ARBA" id="ARBA00006678"/>
    </source>
</evidence>
<dbReference type="InterPro" id="IPR050080">
    <property type="entry name" value="RNase_PH"/>
</dbReference>
<dbReference type="CDD" id="cd11370">
    <property type="entry name" value="RNase_PH_RRP41"/>
    <property type="match status" value="1"/>
</dbReference>
<evidence type="ECO:0000256" key="2">
    <source>
        <dbReference type="ARBA" id="ARBA00004604"/>
    </source>
</evidence>
<dbReference type="Pfam" id="PF01138">
    <property type="entry name" value="RNase_PH"/>
    <property type="match status" value="1"/>
</dbReference>
<dbReference type="GO" id="GO:0000177">
    <property type="term" value="C:cytoplasmic exosome (RNase complex)"/>
    <property type="evidence" value="ECO:0000318"/>
    <property type="project" value="GO_Central"/>
</dbReference>
<name>A0A2A6C8C9_PRIPA</name>
<dbReference type="SUPFAM" id="SSF54211">
    <property type="entry name" value="Ribosomal protein S5 domain 2-like"/>
    <property type="match status" value="1"/>
</dbReference>
<comment type="subcellular location">
    <subcellularLocation>
        <location evidence="1">Cytoplasm</location>
    </subcellularLocation>
    <subcellularLocation>
        <location evidence="2">Nucleus</location>
        <location evidence="2">Nucleolus</location>
    </subcellularLocation>
    <subcellularLocation>
        <location evidence="3">Nucleus</location>
        <location evidence="3">Nucleoplasm</location>
    </subcellularLocation>
</comment>
<gene>
    <name evidence="11" type="primary">WBGene00107291</name>
</gene>
<dbReference type="GO" id="GO:0006364">
    <property type="term" value="P:rRNA processing"/>
    <property type="evidence" value="ECO:0007669"/>
    <property type="project" value="UniProtKB-KW"/>
</dbReference>
<dbReference type="AlphaFoldDB" id="A0A2A6C8C9"/>
<reference evidence="11" key="2">
    <citation type="submission" date="2022-06" db="UniProtKB">
        <authorList>
            <consortium name="EnsemblMetazoa"/>
        </authorList>
    </citation>
    <scope>IDENTIFICATION</scope>
    <source>
        <strain evidence="11">PS312</strain>
    </source>
</reference>
<evidence type="ECO:0000256" key="10">
    <source>
        <dbReference type="ARBA" id="ARBA00073078"/>
    </source>
</evidence>
<evidence type="ECO:0000256" key="9">
    <source>
        <dbReference type="ARBA" id="ARBA00062379"/>
    </source>
</evidence>
<evidence type="ECO:0000256" key="1">
    <source>
        <dbReference type="ARBA" id="ARBA00004496"/>
    </source>
</evidence>
<dbReference type="GO" id="GO:0071028">
    <property type="term" value="P:nuclear mRNA surveillance"/>
    <property type="evidence" value="ECO:0000318"/>
    <property type="project" value="GO_Central"/>
</dbReference>
<keyword evidence="12" id="KW-1185">Reference proteome</keyword>
<dbReference type="Gene3D" id="3.30.230.70">
    <property type="entry name" value="GHMP Kinase, N-terminal domain"/>
    <property type="match status" value="1"/>
</dbReference>
<comment type="similarity">
    <text evidence="4">Belongs to the RNase PH family.</text>
</comment>
<comment type="subunit">
    <text evidence="9">Component of the RNA exosome complex.</text>
</comment>
<dbReference type="GO" id="GO:0005654">
    <property type="term" value="C:nucleoplasm"/>
    <property type="evidence" value="ECO:0007669"/>
    <property type="project" value="UniProtKB-SubCell"/>
</dbReference>
<reference evidence="12" key="1">
    <citation type="journal article" date="2008" name="Nat. Genet.">
        <title>The Pristionchus pacificus genome provides a unique perspective on nematode lifestyle and parasitism.</title>
        <authorList>
            <person name="Dieterich C."/>
            <person name="Clifton S.W."/>
            <person name="Schuster L.N."/>
            <person name="Chinwalla A."/>
            <person name="Delehaunty K."/>
            <person name="Dinkelacker I."/>
            <person name="Fulton L."/>
            <person name="Fulton R."/>
            <person name="Godfrey J."/>
            <person name="Minx P."/>
            <person name="Mitreva M."/>
            <person name="Roeseler W."/>
            <person name="Tian H."/>
            <person name="Witte H."/>
            <person name="Yang S.P."/>
            <person name="Wilson R.K."/>
            <person name="Sommer R.J."/>
        </authorList>
    </citation>
    <scope>NUCLEOTIDE SEQUENCE [LARGE SCALE GENOMIC DNA]</scope>
    <source>
        <strain evidence="12">PS312</strain>
    </source>
</reference>
<proteinExistence type="inferred from homology"/>
<dbReference type="GO" id="GO:0016075">
    <property type="term" value="P:rRNA catabolic process"/>
    <property type="evidence" value="ECO:0000318"/>
    <property type="project" value="GO_Central"/>
</dbReference>
<dbReference type="InterPro" id="IPR027408">
    <property type="entry name" value="PNPase/RNase_PH_dom_sf"/>
</dbReference>
<dbReference type="SUPFAM" id="SSF55666">
    <property type="entry name" value="Ribonuclease PH domain 2-like"/>
    <property type="match status" value="1"/>
</dbReference>
<keyword evidence="6" id="KW-0698">rRNA processing</keyword>
<evidence type="ECO:0000313" key="11">
    <source>
        <dbReference type="EnsemblMetazoa" id="PPA17737.1"/>
    </source>
</evidence>
<dbReference type="PANTHER" id="PTHR11953">
    <property type="entry name" value="EXOSOME COMPLEX COMPONENT"/>
    <property type="match status" value="1"/>
</dbReference>
<accession>A0A8R1YGQ4</accession>
<dbReference type="GO" id="GO:0034475">
    <property type="term" value="P:U4 snRNA 3'-end processing"/>
    <property type="evidence" value="ECO:0000318"/>
    <property type="project" value="GO_Central"/>
</dbReference>
<keyword evidence="7" id="KW-0271">Exosome</keyword>
<dbReference type="PANTHER" id="PTHR11953:SF0">
    <property type="entry name" value="EXOSOME COMPLEX COMPONENT RRP41"/>
    <property type="match status" value="1"/>
</dbReference>
<evidence type="ECO:0000313" key="12">
    <source>
        <dbReference type="Proteomes" id="UP000005239"/>
    </source>
</evidence>
<accession>A0A2A6C8C9</accession>
<evidence type="ECO:0000256" key="7">
    <source>
        <dbReference type="ARBA" id="ARBA00022835"/>
    </source>
</evidence>